<evidence type="ECO:0000256" key="2">
    <source>
        <dbReference type="ARBA" id="ARBA00022448"/>
    </source>
</evidence>
<dbReference type="PANTHER" id="PTHR43820">
    <property type="entry name" value="HIGH-AFFINITY BRANCHED-CHAIN AMINO ACID TRANSPORT ATP-BINDING PROTEIN LIVF"/>
    <property type="match status" value="1"/>
</dbReference>
<dbReference type="SMART" id="SM00382">
    <property type="entry name" value="AAA"/>
    <property type="match status" value="1"/>
</dbReference>
<keyword evidence="4 7" id="KW-0067">ATP-binding</keyword>
<evidence type="ECO:0000256" key="1">
    <source>
        <dbReference type="ARBA" id="ARBA00005417"/>
    </source>
</evidence>
<gene>
    <name evidence="7" type="primary">livF_4</name>
    <name evidence="7" type="ORF">MET9862_00562</name>
</gene>
<evidence type="ECO:0000259" key="6">
    <source>
        <dbReference type="PROSITE" id="PS50893"/>
    </source>
</evidence>
<comment type="similarity">
    <text evidence="1">Belongs to the ABC transporter superfamily.</text>
</comment>
<evidence type="ECO:0000256" key="5">
    <source>
        <dbReference type="ARBA" id="ARBA00022970"/>
    </source>
</evidence>
<protein>
    <submittedName>
        <fullName evidence="7">High-affinity branched-chain amino acid transport ATP-binding protein LivF</fullName>
    </submittedName>
</protein>
<dbReference type="PANTHER" id="PTHR43820:SF5">
    <property type="entry name" value="HIGH-AFFINITY BRANCHED-CHAIN AMINO ACID TRANSPORT ATP-BINDING PROTEIN"/>
    <property type="match status" value="1"/>
</dbReference>
<dbReference type="GO" id="GO:0015658">
    <property type="term" value="F:branched-chain amino acid transmembrane transporter activity"/>
    <property type="evidence" value="ECO:0007669"/>
    <property type="project" value="TreeGrafter"/>
</dbReference>
<keyword evidence="3" id="KW-0547">Nucleotide-binding</keyword>
<evidence type="ECO:0000313" key="8">
    <source>
        <dbReference type="Proteomes" id="UP000410984"/>
    </source>
</evidence>
<dbReference type="InterPro" id="IPR027417">
    <property type="entry name" value="P-loop_NTPase"/>
</dbReference>
<dbReference type="EMBL" id="CABFPH010000004">
    <property type="protein sequence ID" value="VUD70001.1"/>
    <property type="molecule type" value="Genomic_DNA"/>
</dbReference>
<keyword evidence="2" id="KW-0813">Transport</keyword>
<dbReference type="InterPro" id="IPR003593">
    <property type="entry name" value="AAA+_ATPase"/>
</dbReference>
<evidence type="ECO:0000256" key="3">
    <source>
        <dbReference type="ARBA" id="ARBA00022741"/>
    </source>
</evidence>
<organism evidence="7 8">
    <name type="scientific">Methylobacterium symbioticum</name>
    <dbReference type="NCBI Taxonomy" id="2584084"/>
    <lineage>
        <taxon>Bacteria</taxon>
        <taxon>Pseudomonadati</taxon>
        <taxon>Pseudomonadota</taxon>
        <taxon>Alphaproteobacteria</taxon>
        <taxon>Hyphomicrobiales</taxon>
        <taxon>Methylobacteriaceae</taxon>
        <taxon>Methylobacterium</taxon>
    </lineage>
</organism>
<evidence type="ECO:0000256" key="4">
    <source>
        <dbReference type="ARBA" id="ARBA00022840"/>
    </source>
</evidence>
<dbReference type="AlphaFoldDB" id="A0A509E746"/>
<reference evidence="7 8" key="1">
    <citation type="submission" date="2019-06" db="EMBL/GenBank/DDBJ databases">
        <authorList>
            <person name="Rodrigo-Torres L."/>
            <person name="Arahal R. D."/>
            <person name="Lucena T."/>
        </authorList>
    </citation>
    <scope>NUCLEOTIDE SEQUENCE [LARGE SCALE GENOMIC DNA]</scope>
    <source>
        <strain evidence="7 8">SB0023/3</strain>
    </source>
</reference>
<dbReference type="InterPro" id="IPR003439">
    <property type="entry name" value="ABC_transporter-like_ATP-bd"/>
</dbReference>
<dbReference type="GO" id="GO:0016887">
    <property type="term" value="F:ATP hydrolysis activity"/>
    <property type="evidence" value="ECO:0007669"/>
    <property type="project" value="InterPro"/>
</dbReference>
<dbReference type="Pfam" id="PF00005">
    <property type="entry name" value="ABC_tran"/>
    <property type="match status" value="1"/>
</dbReference>
<dbReference type="RefSeq" id="WP_244612531.1">
    <property type="nucleotide sequence ID" value="NZ_CABFPH010000004.1"/>
</dbReference>
<feature type="domain" description="ABC transporter" evidence="6">
    <location>
        <begin position="3"/>
        <end position="235"/>
    </location>
</feature>
<evidence type="ECO:0000313" key="7">
    <source>
        <dbReference type="EMBL" id="VUD70001.1"/>
    </source>
</evidence>
<keyword evidence="8" id="KW-1185">Reference proteome</keyword>
<accession>A0A509E746</accession>
<name>A0A509E746_9HYPH</name>
<dbReference type="GO" id="GO:0015807">
    <property type="term" value="P:L-amino acid transport"/>
    <property type="evidence" value="ECO:0007669"/>
    <property type="project" value="TreeGrafter"/>
</dbReference>
<dbReference type="Gene3D" id="3.40.50.300">
    <property type="entry name" value="P-loop containing nucleotide triphosphate hydrolases"/>
    <property type="match status" value="1"/>
</dbReference>
<keyword evidence="5" id="KW-0029">Amino-acid transport</keyword>
<proteinExistence type="inferred from homology"/>
<dbReference type="GO" id="GO:0005524">
    <property type="term" value="F:ATP binding"/>
    <property type="evidence" value="ECO:0007669"/>
    <property type="project" value="UniProtKB-KW"/>
</dbReference>
<dbReference type="CDD" id="cd03224">
    <property type="entry name" value="ABC_TM1139_LivF_branched"/>
    <property type="match status" value="1"/>
</dbReference>
<dbReference type="InterPro" id="IPR052156">
    <property type="entry name" value="BCAA_Transport_ATP-bd_LivF"/>
</dbReference>
<dbReference type="PROSITE" id="PS50893">
    <property type="entry name" value="ABC_TRANSPORTER_2"/>
    <property type="match status" value="1"/>
</dbReference>
<dbReference type="SUPFAM" id="SSF52540">
    <property type="entry name" value="P-loop containing nucleoside triphosphate hydrolases"/>
    <property type="match status" value="1"/>
</dbReference>
<sequence length="236" mass="25518">MMLYVEGLVAGYPSGGRILDGVSFDLKEGEVVALLGRNGMGKTTLMRALCGQLPLQAGTIRCGGQSLGGQPTFQFARAGIGYVPQGREIFANFTVEENLMLGALGKPSLPRSLPAETFEIFPILGERRAQRAGTLSGGQQQQLAIMRALVGQPRLLLLDEPSEGIQPSIVDEIAVTLGRIARERGLTVLIVEQNLDFVEQLASRILFMENGRIAARQAEVGELRSDSDLIHRFLSI</sequence>
<dbReference type="Proteomes" id="UP000410984">
    <property type="component" value="Unassembled WGS sequence"/>
</dbReference>